<name>A0A4R7V8W1_9PSEU</name>
<dbReference type="AlphaFoldDB" id="A0A4R7V8W1"/>
<accession>A0A4R7V8W1</accession>
<gene>
    <name evidence="1" type="ORF">CLV71_11210</name>
</gene>
<reference evidence="1 2" key="1">
    <citation type="submission" date="2019-03" db="EMBL/GenBank/DDBJ databases">
        <title>Genomic Encyclopedia of Archaeal and Bacterial Type Strains, Phase II (KMG-II): from individual species to whole genera.</title>
        <authorList>
            <person name="Goeker M."/>
        </authorList>
    </citation>
    <scope>NUCLEOTIDE SEQUENCE [LARGE SCALE GENOMIC DNA]</scope>
    <source>
        <strain evidence="1 2">DSM 45499</strain>
    </source>
</reference>
<comment type="caution">
    <text evidence="1">The sequence shown here is derived from an EMBL/GenBank/DDBJ whole genome shotgun (WGS) entry which is preliminary data.</text>
</comment>
<keyword evidence="2" id="KW-1185">Reference proteome</keyword>
<dbReference type="RefSeq" id="WP_133906089.1">
    <property type="nucleotide sequence ID" value="NZ_SOCP01000012.1"/>
</dbReference>
<sequence>MTKRGKSGKAASGAGQDAALGALATLASVALGANPVGATLVGGSAPVLKYLQQVWTRAGERRGDRAARSLEHAADLLDVGLDILAERAVGHDARLELLAQVLEAAARTSMEDKIQALGQILADGLRSDSHLDEARLLASMVNDLEAPHVVVLKLIAEQPEPPKSMWSNPGGHRGWERTHLALALPDYDGFLDGVLAALIRHGALRTLGDGTWDGMANTDAHGITRLGTRCLQLFGHEPTESPNAPDGSAESEN</sequence>
<proteinExistence type="predicted"/>
<protein>
    <recommendedName>
        <fullName evidence="3">DUF4393 domain-containing protein</fullName>
    </recommendedName>
</protein>
<dbReference type="Proteomes" id="UP000294927">
    <property type="component" value="Unassembled WGS sequence"/>
</dbReference>
<dbReference type="OrthoDB" id="3678104at2"/>
<organism evidence="1 2">
    <name type="scientific">Actinophytocola oryzae</name>
    <dbReference type="NCBI Taxonomy" id="502181"/>
    <lineage>
        <taxon>Bacteria</taxon>
        <taxon>Bacillati</taxon>
        <taxon>Actinomycetota</taxon>
        <taxon>Actinomycetes</taxon>
        <taxon>Pseudonocardiales</taxon>
        <taxon>Pseudonocardiaceae</taxon>
    </lineage>
</organism>
<dbReference type="EMBL" id="SOCP01000012">
    <property type="protein sequence ID" value="TDV45346.1"/>
    <property type="molecule type" value="Genomic_DNA"/>
</dbReference>
<evidence type="ECO:0000313" key="1">
    <source>
        <dbReference type="EMBL" id="TDV45346.1"/>
    </source>
</evidence>
<evidence type="ECO:0008006" key="3">
    <source>
        <dbReference type="Google" id="ProtNLM"/>
    </source>
</evidence>
<evidence type="ECO:0000313" key="2">
    <source>
        <dbReference type="Proteomes" id="UP000294927"/>
    </source>
</evidence>